<dbReference type="VEuPathDB" id="FungiDB:PHYBLDRAFT_63497"/>
<evidence type="ECO:0000313" key="3">
    <source>
        <dbReference type="EMBL" id="OAD68595.1"/>
    </source>
</evidence>
<dbReference type="Proteomes" id="UP000077315">
    <property type="component" value="Unassembled WGS sequence"/>
</dbReference>
<proteinExistence type="predicted"/>
<reference evidence="4" key="1">
    <citation type="submission" date="2015-06" db="EMBL/GenBank/DDBJ databases">
        <title>Expansion of signal transduction pathways in fungi by whole-genome duplication.</title>
        <authorList>
            <consortium name="DOE Joint Genome Institute"/>
            <person name="Corrochano L.M."/>
            <person name="Kuo A."/>
            <person name="Marcet-Houben M."/>
            <person name="Polaino S."/>
            <person name="Salamov A."/>
            <person name="Villalobos J.M."/>
            <person name="Alvarez M.I."/>
            <person name="Avalos J."/>
            <person name="Benito E.P."/>
            <person name="Benoit I."/>
            <person name="Burger G."/>
            <person name="Camino L.P."/>
            <person name="Canovas D."/>
            <person name="Cerda-Olmedo E."/>
            <person name="Cheng J.-F."/>
            <person name="Dominguez A."/>
            <person name="Elias M."/>
            <person name="Eslava A.P."/>
            <person name="Glaser F."/>
            <person name="Grimwood J."/>
            <person name="Gutierrez G."/>
            <person name="Heitman J."/>
            <person name="Henrissat B."/>
            <person name="Iturriaga E.A."/>
            <person name="Lang B.F."/>
            <person name="Lavin J.L."/>
            <person name="Lee S."/>
            <person name="Li W."/>
            <person name="Lindquist E."/>
            <person name="Lopez-Garcia S."/>
            <person name="Luque E.M."/>
            <person name="Marcos A.T."/>
            <person name="Martin J."/>
            <person name="McCluskey K."/>
            <person name="Medina H.R."/>
            <person name="Miralles-Duran A."/>
            <person name="Miyazaki A."/>
            <person name="Munoz-Torres E."/>
            <person name="Oguiza J.A."/>
            <person name="Ohm R."/>
            <person name="Olmedo M."/>
            <person name="Orejas M."/>
            <person name="Ortiz-Castellanos L."/>
            <person name="Pisabarro A.G."/>
            <person name="Rodriguez-Romero J."/>
            <person name="Ruiz-Herrera J."/>
            <person name="Ruiz-Vazquez R."/>
            <person name="Sanz C."/>
            <person name="Schackwitz W."/>
            <person name="Schmutz J."/>
            <person name="Shahriari M."/>
            <person name="Shelest E."/>
            <person name="Silva-Franco F."/>
            <person name="Soanes D."/>
            <person name="Syed K."/>
            <person name="Tagua V.G."/>
            <person name="Talbot N.J."/>
            <person name="Thon M."/>
            <person name="De vries R.P."/>
            <person name="Wiebenga A."/>
            <person name="Yadav J.S."/>
            <person name="Braun E.L."/>
            <person name="Baker S."/>
            <person name="Garre V."/>
            <person name="Horwitz B."/>
            <person name="Torres-Martinez S."/>
            <person name="Idnurm A."/>
            <person name="Herrera-Estrella A."/>
            <person name="Gabaldon T."/>
            <person name="Grigoriev I.V."/>
        </authorList>
    </citation>
    <scope>NUCLEOTIDE SEQUENCE [LARGE SCALE GENOMIC DNA]</scope>
    <source>
        <strain evidence="4">NRRL 1555(-)</strain>
    </source>
</reference>
<evidence type="ECO:0000256" key="1">
    <source>
        <dbReference type="SAM" id="MobiDB-lite"/>
    </source>
</evidence>
<keyword evidence="4" id="KW-1185">Reference proteome</keyword>
<dbReference type="GeneID" id="29002033"/>
<dbReference type="InParanoid" id="A0A162WKE0"/>
<evidence type="ECO:0000313" key="4">
    <source>
        <dbReference type="Proteomes" id="UP000077315"/>
    </source>
</evidence>
<dbReference type="EMBL" id="KV440994">
    <property type="protein sequence ID" value="OAD68595.1"/>
    <property type="molecule type" value="Genomic_DNA"/>
</dbReference>
<feature type="signal peptide" evidence="2">
    <location>
        <begin position="1"/>
        <end position="18"/>
    </location>
</feature>
<evidence type="ECO:0000256" key="2">
    <source>
        <dbReference type="SAM" id="SignalP"/>
    </source>
</evidence>
<feature type="chain" id="PRO_5007840802" evidence="2">
    <location>
        <begin position="19"/>
        <end position="109"/>
    </location>
</feature>
<organism evidence="3 4">
    <name type="scientific">Phycomyces blakesleeanus (strain ATCC 8743b / DSM 1359 / FGSC 10004 / NBRC 33097 / NRRL 1555)</name>
    <dbReference type="NCBI Taxonomy" id="763407"/>
    <lineage>
        <taxon>Eukaryota</taxon>
        <taxon>Fungi</taxon>
        <taxon>Fungi incertae sedis</taxon>
        <taxon>Mucoromycota</taxon>
        <taxon>Mucoromycotina</taxon>
        <taxon>Mucoromycetes</taxon>
        <taxon>Mucorales</taxon>
        <taxon>Phycomycetaceae</taxon>
        <taxon>Phycomyces</taxon>
    </lineage>
</organism>
<dbReference type="AlphaFoldDB" id="A0A162WKE0"/>
<accession>A0A162WKE0</accession>
<name>A0A162WKE0_PHYB8</name>
<protein>
    <submittedName>
        <fullName evidence="3">Uncharacterized protein</fullName>
    </submittedName>
</protein>
<dbReference type="RefSeq" id="XP_018286635.1">
    <property type="nucleotide sequence ID" value="XM_018441127.1"/>
</dbReference>
<sequence>MKLYWMTAVSGLFWCSWARPIIFSEDSIGSSSPLSTISASASDSASSIGSGSGYNNAGGGGIGGAYDDSNNNNDGVASLNRAKFGLDILKGAHYTLESTKNTLPVISHD</sequence>
<keyword evidence="2" id="KW-0732">Signal</keyword>
<feature type="region of interest" description="Disordered" evidence="1">
    <location>
        <begin position="28"/>
        <end position="49"/>
    </location>
</feature>
<gene>
    <name evidence="3" type="ORF">PHYBLDRAFT_63497</name>
</gene>